<protein>
    <submittedName>
        <fullName evidence="2">Uncharacterized protein</fullName>
    </submittedName>
</protein>
<proteinExistence type="predicted"/>
<evidence type="ECO:0000256" key="1">
    <source>
        <dbReference type="SAM" id="Phobius"/>
    </source>
</evidence>
<organism evidence="2 3">
    <name type="scientific">Paraburkholderia silviterrae</name>
    <dbReference type="NCBI Taxonomy" id="2528715"/>
    <lineage>
        <taxon>Bacteria</taxon>
        <taxon>Pseudomonadati</taxon>
        <taxon>Pseudomonadota</taxon>
        <taxon>Betaproteobacteria</taxon>
        <taxon>Burkholderiales</taxon>
        <taxon>Burkholderiaceae</taxon>
        <taxon>Paraburkholderia</taxon>
    </lineage>
</organism>
<evidence type="ECO:0000313" key="2">
    <source>
        <dbReference type="EMBL" id="TDG22356.1"/>
    </source>
</evidence>
<keyword evidence="3" id="KW-1185">Reference proteome</keyword>
<feature type="transmembrane region" description="Helical" evidence="1">
    <location>
        <begin position="31"/>
        <end position="52"/>
    </location>
</feature>
<sequence>MVSVSCLLQSREGGGRFFFIRPRAASAAAKVLRMFVLVLLGPALVVTALVLFDSFAVLLEPPYS</sequence>
<comment type="caution">
    <text evidence="2">The sequence shown here is derived from an EMBL/GenBank/DDBJ whole genome shotgun (WGS) entry which is preliminary data.</text>
</comment>
<name>A0A4R5M8R1_9BURK</name>
<reference evidence="2 3" key="1">
    <citation type="submission" date="2019-03" db="EMBL/GenBank/DDBJ databases">
        <title>Paraburkholderia sp. 4M-K11, isolated from subtropical forest soil.</title>
        <authorList>
            <person name="Gao Z.-H."/>
            <person name="Qiu L.-H."/>
        </authorList>
    </citation>
    <scope>NUCLEOTIDE SEQUENCE [LARGE SCALE GENOMIC DNA]</scope>
    <source>
        <strain evidence="2 3">4M-K11</strain>
    </source>
</reference>
<keyword evidence="1" id="KW-0812">Transmembrane</keyword>
<accession>A0A4R5M8R1</accession>
<keyword evidence="1" id="KW-1133">Transmembrane helix</keyword>
<dbReference type="EMBL" id="SMRP01000008">
    <property type="protein sequence ID" value="TDG22356.1"/>
    <property type="molecule type" value="Genomic_DNA"/>
</dbReference>
<evidence type="ECO:0000313" key="3">
    <source>
        <dbReference type="Proteomes" id="UP000295722"/>
    </source>
</evidence>
<dbReference type="AlphaFoldDB" id="A0A4R5M8R1"/>
<keyword evidence="1" id="KW-0472">Membrane</keyword>
<dbReference type="Proteomes" id="UP000295722">
    <property type="component" value="Unassembled WGS sequence"/>
</dbReference>
<gene>
    <name evidence="2" type="ORF">EYW47_17950</name>
</gene>